<dbReference type="AlphaFoldDB" id="A0A2D0IJE5"/>
<accession>A0A2D0IJE5</accession>
<dbReference type="Proteomes" id="UP000225833">
    <property type="component" value="Unassembled WGS sequence"/>
</dbReference>
<sequence length="105" mass="11494">MKYELIPTVILPTSAEVGNIINQLKSEFSKFDADTLSASLMVQTLHKRLCTAIKCSVEVKPTVDIIDGKANVYAPAILNDLEPPRHLQKSDSTKVKEAKEGGNAR</sequence>
<organism evidence="2 3">
    <name type="scientific">Xenorhabdus budapestensis</name>
    <dbReference type="NCBI Taxonomy" id="290110"/>
    <lineage>
        <taxon>Bacteria</taxon>
        <taxon>Pseudomonadati</taxon>
        <taxon>Pseudomonadota</taxon>
        <taxon>Gammaproteobacteria</taxon>
        <taxon>Enterobacterales</taxon>
        <taxon>Morganellaceae</taxon>
        <taxon>Xenorhabdus</taxon>
    </lineage>
</organism>
<protein>
    <submittedName>
        <fullName evidence="2">Uncharacterized protein</fullName>
    </submittedName>
</protein>
<feature type="region of interest" description="Disordered" evidence="1">
    <location>
        <begin position="83"/>
        <end position="105"/>
    </location>
</feature>
<evidence type="ECO:0000256" key="1">
    <source>
        <dbReference type="SAM" id="MobiDB-lite"/>
    </source>
</evidence>
<reference evidence="2 3" key="1">
    <citation type="journal article" date="2017" name="Nat. Microbiol.">
        <title>Natural product diversity associated with the nematode symbionts Photorhabdus and Xenorhabdus.</title>
        <authorList>
            <person name="Tobias N.J."/>
            <person name="Wolff H."/>
            <person name="Djahanschiri B."/>
            <person name="Grundmann F."/>
            <person name="Kronenwerth M."/>
            <person name="Shi Y.M."/>
            <person name="Simonyi S."/>
            <person name="Grun P."/>
            <person name="Shapiro-Ilan D."/>
            <person name="Pidot S.J."/>
            <person name="Stinear T.P."/>
            <person name="Ebersberger I."/>
            <person name="Bode H.B."/>
        </authorList>
    </citation>
    <scope>NUCLEOTIDE SEQUENCE [LARGE SCALE GENOMIC DNA]</scope>
    <source>
        <strain evidence="2 3">DSM 16342</strain>
    </source>
</reference>
<name>A0A2D0IJE5_XENBU</name>
<evidence type="ECO:0000313" key="3">
    <source>
        <dbReference type="Proteomes" id="UP000225833"/>
    </source>
</evidence>
<comment type="caution">
    <text evidence="2">The sequence shown here is derived from an EMBL/GenBank/DDBJ whole genome shotgun (WGS) entry which is preliminary data.</text>
</comment>
<dbReference type="EMBL" id="NIBS01000140">
    <property type="protein sequence ID" value="PHM21890.1"/>
    <property type="molecule type" value="Genomic_DNA"/>
</dbReference>
<dbReference type="RefSeq" id="WP_099137556.1">
    <property type="nucleotide sequence ID" value="NZ_CAWNNJ010000047.1"/>
</dbReference>
<evidence type="ECO:0000313" key="2">
    <source>
        <dbReference type="EMBL" id="PHM21890.1"/>
    </source>
</evidence>
<proteinExistence type="predicted"/>
<gene>
    <name evidence="2" type="ORF">Xbud_03857</name>
</gene>